<name>A0A6N1XC86_9BURK</name>
<accession>A0A6N1XC86</accession>
<reference evidence="2 3" key="1">
    <citation type="submission" date="2020-06" db="EMBL/GenBank/DDBJ databases">
        <title>Acidovorax antarctica sp. nov., isolated from Corinth ice sheet soil, Antarctic Fields Peninsula.</title>
        <authorList>
            <person name="Xu Q."/>
            <person name="Peng F."/>
        </authorList>
    </citation>
    <scope>NUCLEOTIDE SEQUENCE [LARGE SCALE GENOMIC DNA]</scope>
    <source>
        <strain evidence="2 3">16-35-5</strain>
        <plasmid evidence="2 3">unnamed1</plasmid>
    </source>
</reference>
<organism evidence="2 3">
    <name type="scientific">Comamonas antarctica</name>
    <dbReference type="NCBI Taxonomy" id="2743470"/>
    <lineage>
        <taxon>Bacteria</taxon>
        <taxon>Pseudomonadati</taxon>
        <taxon>Pseudomonadota</taxon>
        <taxon>Betaproteobacteria</taxon>
        <taxon>Burkholderiales</taxon>
        <taxon>Comamonadaceae</taxon>
        <taxon>Comamonas</taxon>
    </lineage>
</organism>
<keyword evidence="2" id="KW-0614">Plasmid</keyword>
<dbReference type="RefSeq" id="WP_175506264.1">
    <property type="nucleotide sequence ID" value="NZ_CP054841.1"/>
</dbReference>
<sequence length="85" mass="8346">MSKLICLLSARGVPGALRTLALACVAASLITACGGDSGPAVPPVVASDGMAMEQKAITLAPANACEAPQGADVPARLNTELDCAP</sequence>
<dbReference type="EMBL" id="CP054841">
    <property type="protein sequence ID" value="QKV55476.1"/>
    <property type="molecule type" value="Genomic_DNA"/>
</dbReference>
<dbReference type="AlphaFoldDB" id="A0A6N1XC86"/>
<evidence type="ECO:0000313" key="3">
    <source>
        <dbReference type="Proteomes" id="UP000509579"/>
    </source>
</evidence>
<dbReference type="Proteomes" id="UP000509579">
    <property type="component" value="Plasmid unnamed1"/>
</dbReference>
<proteinExistence type="predicted"/>
<evidence type="ECO:0000256" key="1">
    <source>
        <dbReference type="SAM" id="SignalP"/>
    </source>
</evidence>
<geneLocation type="plasmid" evidence="2 3">
    <name>unnamed1</name>
</geneLocation>
<evidence type="ECO:0000313" key="2">
    <source>
        <dbReference type="EMBL" id="QKV55476.1"/>
    </source>
</evidence>
<protein>
    <recommendedName>
        <fullName evidence="4">Lipoprotein</fullName>
    </recommendedName>
</protein>
<gene>
    <name evidence="2" type="ORF">HUK68_21410</name>
</gene>
<evidence type="ECO:0008006" key="4">
    <source>
        <dbReference type="Google" id="ProtNLM"/>
    </source>
</evidence>
<feature type="signal peptide" evidence="1">
    <location>
        <begin position="1"/>
        <end position="23"/>
    </location>
</feature>
<dbReference type="PROSITE" id="PS51257">
    <property type="entry name" value="PROKAR_LIPOPROTEIN"/>
    <property type="match status" value="1"/>
</dbReference>
<dbReference type="KEGG" id="aant:HUK68_21410"/>
<keyword evidence="3" id="KW-1185">Reference proteome</keyword>
<keyword evidence="1" id="KW-0732">Signal</keyword>
<feature type="chain" id="PRO_5027045133" description="Lipoprotein" evidence="1">
    <location>
        <begin position="24"/>
        <end position="85"/>
    </location>
</feature>